<feature type="compositionally biased region" description="Low complexity" evidence="1">
    <location>
        <begin position="76"/>
        <end position="87"/>
    </location>
</feature>
<sequence length="94" mass="10236">MVLRLGLDYDASQIRKASAVVPQNMPRTGSITFTVYAGRMQSQQASILHLNLGISTDAGVHYSKPMYQLERLIATSSSSPSSSPSSSWKGKLLY</sequence>
<organism evidence="2 3">
    <name type="scientific">Phaseolus coccineus</name>
    <name type="common">Scarlet runner bean</name>
    <name type="synonym">Phaseolus multiflorus</name>
    <dbReference type="NCBI Taxonomy" id="3886"/>
    <lineage>
        <taxon>Eukaryota</taxon>
        <taxon>Viridiplantae</taxon>
        <taxon>Streptophyta</taxon>
        <taxon>Embryophyta</taxon>
        <taxon>Tracheophyta</taxon>
        <taxon>Spermatophyta</taxon>
        <taxon>Magnoliopsida</taxon>
        <taxon>eudicotyledons</taxon>
        <taxon>Gunneridae</taxon>
        <taxon>Pentapetalae</taxon>
        <taxon>rosids</taxon>
        <taxon>fabids</taxon>
        <taxon>Fabales</taxon>
        <taxon>Fabaceae</taxon>
        <taxon>Papilionoideae</taxon>
        <taxon>50 kb inversion clade</taxon>
        <taxon>NPAAA clade</taxon>
        <taxon>indigoferoid/millettioid clade</taxon>
        <taxon>Phaseoleae</taxon>
        <taxon>Phaseolus</taxon>
    </lineage>
</organism>
<proteinExistence type="predicted"/>
<keyword evidence="3" id="KW-1185">Reference proteome</keyword>
<comment type="caution">
    <text evidence="2">The sequence shown here is derived from an EMBL/GenBank/DDBJ whole genome shotgun (WGS) entry which is preliminary data.</text>
</comment>
<reference evidence="2 3" key="1">
    <citation type="submission" date="2024-01" db="EMBL/GenBank/DDBJ databases">
        <title>The genomes of 5 underutilized Papilionoideae crops provide insights into root nodulation and disease resistanc.</title>
        <authorList>
            <person name="Jiang F."/>
        </authorList>
    </citation>
    <scope>NUCLEOTIDE SEQUENCE [LARGE SCALE GENOMIC DNA]</scope>
    <source>
        <strain evidence="2">JINMINGXINNONG_FW02</strain>
        <tissue evidence="2">Leaves</tissue>
    </source>
</reference>
<gene>
    <name evidence="2" type="ORF">VNO80_21841</name>
</gene>
<protein>
    <submittedName>
        <fullName evidence="2">Uncharacterized protein</fullName>
    </submittedName>
</protein>
<evidence type="ECO:0000313" key="2">
    <source>
        <dbReference type="EMBL" id="KAK7347311.1"/>
    </source>
</evidence>
<dbReference type="AlphaFoldDB" id="A0AAN9M3S4"/>
<feature type="region of interest" description="Disordered" evidence="1">
    <location>
        <begin position="74"/>
        <end position="94"/>
    </location>
</feature>
<dbReference type="EMBL" id="JAYMYR010000008">
    <property type="protein sequence ID" value="KAK7347311.1"/>
    <property type="molecule type" value="Genomic_DNA"/>
</dbReference>
<evidence type="ECO:0000313" key="3">
    <source>
        <dbReference type="Proteomes" id="UP001374584"/>
    </source>
</evidence>
<name>A0AAN9M3S4_PHACN</name>
<dbReference type="Proteomes" id="UP001374584">
    <property type="component" value="Unassembled WGS sequence"/>
</dbReference>
<accession>A0AAN9M3S4</accession>
<evidence type="ECO:0000256" key="1">
    <source>
        <dbReference type="SAM" id="MobiDB-lite"/>
    </source>
</evidence>